<feature type="modified residue" description="4-aspartylphosphate" evidence="12">
    <location>
        <position position="844"/>
    </location>
</feature>
<dbReference type="RefSeq" id="WP_060635602.1">
    <property type="nucleotide sequence ID" value="NZ_CBXV010000008.1"/>
</dbReference>
<evidence type="ECO:0000256" key="6">
    <source>
        <dbReference type="ARBA" id="ARBA00022679"/>
    </source>
</evidence>
<evidence type="ECO:0000256" key="4">
    <source>
        <dbReference type="ARBA" id="ARBA00022475"/>
    </source>
</evidence>
<dbReference type="InterPro" id="IPR036890">
    <property type="entry name" value="HATPase_C_sf"/>
</dbReference>
<organism evidence="18 19">
    <name type="scientific">Pyrinomonas methylaliphatogenes</name>
    <dbReference type="NCBI Taxonomy" id="454194"/>
    <lineage>
        <taxon>Bacteria</taxon>
        <taxon>Pseudomonadati</taxon>
        <taxon>Acidobacteriota</taxon>
        <taxon>Blastocatellia</taxon>
        <taxon>Blastocatellales</taxon>
        <taxon>Pyrinomonadaceae</taxon>
        <taxon>Pyrinomonas</taxon>
    </lineage>
</organism>
<dbReference type="InterPro" id="IPR000014">
    <property type="entry name" value="PAS"/>
</dbReference>
<dbReference type="Gene3D" id="3.30.450.40">
    <property type="match status" value="1"/>
</dbReference>
<dbReference type="InterPro" id="IPR003661">
    <property type="entry name" value="HisK_dim/P_dom"/>
</dbReference>
<dbReference type="FunFam" id="3.30.565.10:FF:000023">
    <property type="entry name" value="PAS domain-containing sensor histidine kinase"/>
    <property type="match status" value="1"/>
</dbReference>
<dbReference type="EMBL" id="CBXV010000008">
    <property type="protein sequence ID" value="CDM66308.1"/>
    <property type="molecule type" value="Genomic_DNA"/>
</dbReference>
<dbReference type="InterPro" id="IPR035965">
    <property type="entry name" value="PAS-like_dom_sf"/>
</dbReference>
<evidence type="ECO:0000259" key="14">
    <source>
        <dbReference type="PROSITE" id="PS50109"/>
    </source>
</evidence>
<keyword evidence="5 12" id="KW-0597">Phosphoprotein</keyword>
<evidence type="ECO:0000256" key="2">
    <source>
        <dbReference type="ARBA" id="ARBA00004236"/>
    </source>
</evidence>
<dbReference type="PANTHER" id="PTHR43547">
    <property type="entry name" value="TWO-COMPONENT HISTIDINE KINASE"/>
    <property type="match status" value="1"/>
</dbReference>
<dbReference type="PANTHER" id="PTHR43547:SF2">
    <property type="entry name" value="HYBRID SIGNAL TRANSDUCTION HISTIDINE KINASE C"/>
    <property type="match status" value="1"/>
</dbReference>
<feature type="domain" description="PAC" evidence="17">
    <location>
        <begin position="300"/>
        <end position="352"/>
    </location>
</feature>
<comment type="catalytic activity">
    <reaction evidence="1">
        <text>ATP + protein L-histidine = ADP + protein N-phospho-L-histidine.</text>
        <dbReference type="EC" id="2.7.13.3"/>
    </reaction>
</comment>
<protein>
    <recommendedName>
        <fullName evidence="3">histidine kinase</fullName>
        <ecNumber evidence="3">2.7.13.3</ecNumber>
    </recommendedName>
</protein>
<dbReference type="Pfam" id="PF00512">
    <property type="entry name" value="HisKA"/>
    <property type="match status" value="1"/>
</dbReference>
<dbReference type="GO" id="GO:0000155">
    <property type="term" value="F:phosphorelay sensor kinase activity"/>
    <property type="evidence" value="ECO:0007669"/>
    <property type="project" value="InterPro"/>
</dbReference>
<dbReference type="Gene3D" id="3.30.450.20">
    <property type="entry name" value="PAS domain"/>
    <property type="match status" value="1"/>
</dbReference>
<dbReference type="CDD" id="cd19410">
    <property type="entry name" value="HK9-like_sensor"/>
    <property type="match status" value="1"/>
</dbReference>
<dbReference type="InterPro" id="IPR003018">
    <property type="entry name" value="GAF"/>
</dbReference>
<reference evidence="18 19" key="2">
    <citation type="submission" date="2015-01" db="EMBL/GenBank/DDBJ databases">
        <title>Complete genome sequence of Pyrinomonas methylaliphatogenes type strain K22T.</title>
        <authorList>
            <person name="Lee K.C.Y."/>
            <person name="Power J.F."/>
            <person name="Dunfield P.F."/>
            <person name="Morgan X.C."/>
            <person name="Huttenhower C."/>
            <person name="Stott M.B."/>
        </authorList>
    </citation>
    <scope>NUCLEOTIDE SEQUENCE [LARGE SCALE GENOMIC DNA]</scope>
    <source>
        <strain evidence="18 19">K22</strain>
    </source>
</reference>
<dbReference type="SMART" id="SM00065">
    <property type="entry name" value="GAF"/>
    <property type="match status" value="1"/>
</dbReference>
<feature type="transmembrane region" description="Helical" evidence="13">
    <location>
        <begin position="14"/>
        <end position="34"/>
    </location>
</feature>
<evidence type="ECO:0000313" key="18">
    <source>
        <dbReference type="EMBL" id="CDM66308.1"/>
    </source>
</evidence>
<dbReference type="SMART" id="SM00387">
    <property type="entry name" value="HATPase_c"/>
    <property type="match status" value="1"/>
</dbReference>
<dbReference type="SUPFAM" id="SSF52172">
    <property type="entry name" value="CheY-like"/>
    <property type="match status" value="1"/>
</dbReference>
<dbReference type="InterPro" id="IPR001789">
    <property type="entry name" value="Sig_transdc_resp-reg_receiver"/>
</dbReference>
<keyword evidence="13" id="KW-0812">Transmembrane</keyword>
<dbReference type="SMART" id="SM00448">
    <property type="entry name" value="REC"/>
    <property type="match status" value="1"/>
</dbReference>
<evidence type="ECO:0000256" key="1">
    <source>
        <dbReference type="ARBA" id="ARBA00000085"/>
    </source>
</evidence>
<dbReference type="SMART" id="SM00091">
    <property type="entry name" value="PAS"/>
    <property type="match status" value="1"/>
</dbReference>
<dbReference type="OrthoDB" id="9804263at2"/>
<dbReference type="CDD" id="cd00082">
    <property type="entry name" value="HisKA"/>
    <property type="match status" value="1"/>
</dbReference>
<feature type="transmembrane region" description="Helical" evidence="13">
    <location>
        <begin position="184"/>
        <end position="203"/>
    </location>
</feature>
<keyword evidence="19" id="KW-1185">Reference proteome</keyword>
<feature type="domain" description="Response regulatory" evidence="15">
    <location>
        <begin position="795"/>
        <end position="909"/>
    </location>
</feature>
<dbReference type="SUPFAM" id="SSF55785">
    <property type="entry name" value="PYP-like sensor domain (PAS domain)"/>
    <property type="match status" value="1"/>
</dbReference>
<dbReference type="STRING" id="454194.PYK22_02335"/>
<evidence type="ECO:0000256" key="8">
    <source>
        <dbReference type="ARBA" id="ARBA00022777"/>
    </source>
</evidence>
<accession>A0A0B6WYG1</accession>
<keyword evidence="9" id="KW-0067">ATP-binding</keyword>
<dbReference type="Pfam" id="PF02518">
    <property type="entry name" value="HATPase_c"/>
    <property type="match status" value="1"/>
</dbReference>
<dbReference type="Gene3D" id="1.10.287.130">
    <property type="match status" value="1"/>
</dbReference>
<dbReference type="AlphaFoldDB" id="A0A0B6WYG1"/>
<dbReference type="GO" id="GO:0006355">
    <property type="term" value="P:regulation of DNA-templated transcription"/>
    <property type="evidence" value="ECO:0007669"/>
    <property type="project" value="InterPro"/>
</dbReference>
<keyword evidence="11 13" id="KW-0472">Membrane</keyword>
<dbReference type="InterPro" id="IPR007891">
    <property type="entry name" value="CHASE3"/>
</dbReference>
<dbReference type="PROSITE" id="PS50110">
    <property type="entry name" value="RESPONSE_REGULATORY"/>
    <property type="match status" value="1"/>
</dbReference>
<gene>
    <name evidence="18" type="ORF">PYK22_02335</name>
</gene>
<evidence type="ECO:0000256" key="11">
    <source>
        <dbReference type="ARBA" id="ARBA00023136"/>
    </source>
</evidence>
<dbReference type="EC" id="2.7.13.3" evidence="3"/>
<sequence>MGGKIDERRLKRTLTWAVIIPFLSMAFLAVVLVWQIERLNADMRWVDHSNQIVAQARYVERLVVDMETGVRGYLITGSPEFLEPYTRAEAMIDQEIEELARLVAVDPERERQVDDVRDAEKRWHDLAAQLIALREEGRGADLDRALIQGKAIVDSVRERLLSLVESESAARRARLEELRGTGQSVIFSAVALMLLWAGILAIFTRRELLAISRSYAAALASSREVEERYRLLVEEARDYAIYMLDADGRVASWNRGAERLFGYGAEEIVGKHFSLLFTPEDVAQRVPHAELQRAANDGYAEHTGWRVRKDGSRFWATGVVTPVRDPDGKLRGYVKLTRDATAQLRAEEERALRLAYEERRVEQLRQLADLSVLINVSRSLDEMLKTLTERARAIIGAHQAVASLTIDDNWAQAINAVSLSDKYAAWRDYDAQPDGSGIYSLVCRTNQPMRLTQEELERHPAWRGFGKEAGKHPPLRGWLAAPLIGRNGQNLGLIQLSDKYEGEFTAEDEALLMQIAQIASVAIENHRLYQLSEENNRLKDEFLATLSHELRTPMTAILGWMHLLREGKLDEAATSRALDAIYRNAQAQMRLIEDLLDISRIITGKFQFEVMPIGLVPVIESALDSIKPAAEAKRIDIETRLDESAGPVMGNPDRLRQAIWNLLSNAVKFTPRGGRVTVELRRVDSHVEIRISDTGEGISPEFLPFVFERLRQADSSTRRTHGGLGIGLSIVRHIVELHGGRVGAESQGKGRGATFFIQLPLLALQVSKGERWRSVERENGPGEPQGDDLSLDGVRILVIDDDQDTREMIAEVLGRYGARVETVATAAEALRAVDWQPVDLIISDIGMPEEDGYDLIRRLHERGLGIPAVALTAYVREADRDQALASGFQAHIAKPVSPEDLVRAIRSLMLKLQGQ</sequence>
<dbReference type="Pfam" id="PF05227">
    <property type="entry name" value="CHASE3"/>
    <property type="match status" value="1"/>
</dbReference>
<dbReference type="SMART" id="SM00388">
    <property type="entry name" value="HisKA"/>
    <property type="match status" value="1"/>
</dbReference>
<dbReference type="Gene3D" id="3.40.50.2300">
    <property type="match status" value="1"/>
</dbReference>
<dbReference type="InterPro" id="IPR005467">
    <property type="entry name" value="His_kinase_dom"/>
</dbReference>
<dbReference type="InterPro" id="IPR036097">
    <property type="entry name" value="HisK_dim/P_sf"/>
</dbReference>
<evidence type="ECO:0000259" key="15">
    <source>
        <dbReference type="PROSITE" id="PS50110"/>
    </source>
</evidence>
<dbReference type="Proteomes" id="UP000031518">
    <property type="component" value="Unassembled WGS sequence"/>
</dbReference>
<evidence type="ECO:0000259" key="17">
    <source>
        <dbReference type="PROSITE" id="PS50113"/>
    </source>
</evidence>
<keyword evidence="13" id="KW-1133">Transmembrane helix</keyword>
<evidence type="ECO:0000313" key="19">
    <source>
        <dbReference type="Proteomes" id="UP000031518"/>
    </source>
</evidence>
<keyword evidence="7" id="KW-0547">Nucleotide-binding</keyword>
<dbReference type="PRINTS" id="PR00344">
    <property type="entry name" value="BCTRLSENSOR"/>
</dbReference>
<feature type="domain" description="PAS" evidence="16">
    <location>
        <begin position="225"/>
        <end position="298"/>
    </location>
</feature>
<evidence type="ECO:0000256" key="10">
    <source>
        <dbReference type="ARBA" id="ARBA00023012"/>
    </source>
</evidence>
<keyword evidence="6" id="KW-0808">Transferase</keyword>
<evidence type="ECO:0000259" key="16">
    <source>
        <dbReference type="PROSITE" id="PS50112"/>
    </source>
</evidence>
<name>A0A0B6WYG1_9BACT</name>
<dbReference type="CDD" id="cd16922">
    <property type="entry name" value="HATPase_EvgS-ArcB-TorS-like"/>
    <property type="match status" value="1"/>
</dbReference>
<evidence type="ECO:0000256" key="13">
    <source>
        <dbReference type="SAM" id="Phobius"/>
    </source>
</evidence>
<dbReference type="SUPFAM" id="SSF55874">
    <property type="entry name" value="ATPase domain of HSP90 chaperone/DNA topoisomerase II/histidine kinase"/>
    <property type="match status" value="1"/>
</dbReference>
<evidence type="ECO:0000256" key="12">
    <source>
        <dbReference type="PROSITE-ProRule" id="PRU00169"/>
    </source>
</evidence>
<dbReference type="InterPro" id="IPR003594">
    <property type="entry name" value="HATPase_dom"/>
</dbReference>
<dbReference type="PROSITE" id="PS50109">
    <property type="entry name" value="HIS_KIN"/>
    <property type="match status" value="1"/>
</dbReference>
<dbReference type="Pfam" id="PF00072">
    <property type="entry name" value="Response_reg"/>
    <property type="match status" value="1"/>
</dbReference>
<keyword evidence="4" id="KW-1003">Cell membrane</keyword>
<dbReference type="SUPFAM" id="SSF55781">
    <property type="entry name" value="GAF domain-like"/>
    <property type="match status" value="1"/>
</dbReference>
<dbReference type="InterPro" id="IPR013767">
    <property type="entry name" value="PAS_fold"/>
</dbReference>
<evidence type="ECO:0000256" key="7">
    <source>
        <dbReference type="ARBA" id="ARBA00022741"/>
    </source>
</evidence>
<dbReference type="Pfam" id="PF13185">
    <property type="entry name" value="GAF_2"/>
    <property type="match status" value="1"/>
</dbReference>
<dbReference type="Gene3D" id="3.30.565.10">
    <property type="entry name" value="Histidine kinase-like ATPase, C-terminal domain"/>
    <property type="match status" value="1"/>
</dbReference>
<evidence type="ECO:0000256" key="3">
    <source>
        <dbReference type="ARBA" id="ARBA00012438"/>
    </source>
</evidence>
<dbReference type="InterPro" id="IPR000700">
    <property type="entry name" value="PAS-assoc_C"/>
</dbReference>
<comment type="subcellular location">
    <subcellularLocation>
        <location evidence="2">Cell membrane</location>
    </subcellularLocation>
</comment>
<dbReference type="CDD" id="cd00130">
    <property type="entry name" value="PAS"/>
    <property type="match status" value="1"/>
</dbReference>
<dbReference type="InterPro" id="IPR004358">
    <property type="entry name" value="Sig_transdc_His_kin-like_C"/>
</dbReference>
<keyword evidence="8" id="KW-0418">Kinase</keyword>
<dbReference type="PROSITE" id="PS50113">
    <property type="entry name" value="PAC"/>
    <property type="match status" value="1"/>
</dbReference>
<dbReference type="GO" id="GO:0005524">
    <property type="term" value="F:ATP binding"/>
    <property type="evidence" value="ECO:0007669"/>
    <property type="project" value="UniProtKB-KW"/>
</dbReference>
<evidence type="ECO:0000256" key="5">
    <source>
        <dbReference type="ARBA" id="ARBA00022553"/>
    </source>
</evidence>
<dbReference type="GO" id="GO:0005886">
    <property type="term" value="C:plasma membrane"/>
    <property type="evidence" value="ECO:0007669"/>
    <property type="project" value="UniProtKB-SubCell"/>
</dbReference>
<dbReference type="Pfam" id="PF00989">
    <property type="entry name" value="PAS"/>
    <property type="match status" value="1"/>
</dbReference>
<keyword evidence="10" id="KW-0902">Two-component regulatory system</keyword>
<dbReference type="PROSITE" id="PS50112">
    <property type="entry name" value="PAS"/>
    <property type="match status" value="1"/>
</dbReference>
<evidence type="ECO:0000256" key="9">
    <source>
        <dbReference type="ARBA" id="ARBA00022840"/>
    </source>
</evidence>
<dbReference type="CDD" id="cd17580">
    <property type="entry name" value="REC_2_DhkD-like"/>
    <property type="match status" value="1"/>
</dbReference>
<reference evidence="18 19" key="1">
    <citation type="submission" date="2013-12" db="EMBL/GenBank/DDBJ databases">
        <authorList>
            <person name="Stott M."/>
        </authorList>
    </citation>
    <scope>NUCLEOTIDE SEQUENCE [LARGE SCALE GENOMIC DNA]</scope>
    <source>
        <strain evidence="18 19">K22</strain>
    </source>
</reference>
<dbReference type="InterPro" id="IPR029016">
    <property type="entry name" value="GAF-like_dom_sf"/>
</dbReference>
<dbReference type="SUPFAM" id="SSF47384">
    <property type="entry name" value="Homodimeric domain of signal transducing histidine kinase"/>
    <property type="match status" value="1"/>
</dbReference>
<feature type="domain" description="Histidine kinase" evidence="14">
    <location>
        <begin position="545"/>
        <end position="763"/>
    </location>
</feature>
<dbReference type="InterPro" id="IPR011006">
    <property type="entry name" value="CheY-like_superfamily"/>
</dbReference>
<dbReference type="NCBIfam" id="TIGR00229">
    <property type="entry name" value="sensory_box"/>
    <property type="match status" value="1"/>
</dbReference>
<proteinExistence type="predicted"/>